<organism evidence="2 3">
    <name type="scientific">Actinomycetospora termitidis</name>
    <dbReference type="NCBI Taxonomy" id="3053470"/>
    <lineage>
        <taxon>Bacteria</taxon>
        <taxon>Bacillati</taxon>
        <taxon>Actinomycetota</taxon>
        <taxon>Actinomycetes</taxon>
        <taxon>Pseudonocardiales</taxon>
        <taxon>Pseudonocardiaceae</taxon>
        <taxon>Actinomycetospora</taxon>
    </lineage>
</organism>
<dbReference type="InterPro" id="IPR049244">
    <property type="entry name" value="DUF6879"/>
</dbReference>
<evidence type="ECO:0000259" key="1">
    <source>
        <dbReference type="Pfam" id="PF21806"/>
    </source>
</evidence>
<comment type="caution">
    <text evidence="2">The sequence shown here is derived from an EMBL/GenBank/DDBJ whole genome shotgun (WGS) entry which is preliminary data.</text>
</comment>
<name>A0ABT7MIK4_9PSEU</name>
<proteinExistence type="predicted"/>
<gene>
    <name evidence="2" type="ORF">QRT03_31275</name>
</gene>
<dbReference type="EMBL" id="JASVWF010000011">
    <property type="protein sequence ID" value="MDL5160485.1"/>
    <property type="molecule type" value="Genomic_DNA"/>
</dbReference>
<reference evidence="2 3" key="1">
    <citation type="submission" date="2023-06" db="EMBL/GenBank/DDBJ databases">
        <title>Actinomycetospora Odt1-22.</title>
        <authorList>
            <person name="Supong K."/>
        </authorList>
    </citation>
    <scope>NUCLEOTIDE SEQUENCE [LARGE SCALE GENOMIC DNA]</scope>
    <source>
        <strain evidence="2 3">Odt1-22</strain>
    </source>
</reference>
<feature type="domain" description="DUF6879" evidence="1">
    <location>
        <begin position="91"/>
        <end position="252"/>
    </location>
</feature>
<protein>
    <recommendedName>
        <fullName evidence="1">DUF6879 domain-containing protein</fullName>
    </recommendedName>
</protein>
<evidence type="ECO:0000313" key="2">
    <source>
        <dbReference type="EMBL" id="MDL5160485.1"/>
    </source>
</evidence>
<dbReference type="Pfam" id="PF21806">
    <property type="entry name" value="DUF6879"/>
    <property type="match status" value="1"/>
</dbReference>
<dbReference type="RefSeq" id="WP_286057088.1">
    <property type="nucleotide sequence ID" value="NZ_JASVWF010000011.1"/>
</dbReference>
<evidence type="ECO:0000313" key="3">
    <source>
        <dbReference type="Proteomes" id="UP001231924"/>
    </source>
</evidence>
<sequence>MGIDSAVQTTLITAAGTGDSAERYGCPGVHRVDGHSDHFVISREVSDPTVLKALAPHVGVDAHGRPEHVGATPPWVPCQLMNLATLERFMDDHLHRAGDSVFRFEGLPLFNVSTDPNWLRWQAGAASPDWAVKQAWTDELAAHREAGIAHQRVRRFGAELSEHEIYACNWGYALNQHAGEDIRVLREGEHDIPEDLLGVEYWTVNATIAVPVLYDARGRFLGAGWLAPDDSAEYLTDQARLWSAAEPFDSWWSRHSEFHRPERLVA</sequence>
<dbReference type="Proteomes" id="UP001231924">
    <property type="component" value="Unassembled WGS sequence"/>
</dbReference>
<accession>A0ABT7MIK4</accession>
<keyword evidence="3" id="KW-1185">Reference proteome</keyword>